<name>A0ACA9MD12_9GLOM</name>
<evidence type="ECO:0000313" key="2">
    <source>
        <dbReference type="Proteomes" id="UP000789920"/>
    </source>
</evidence>
<proteinExistence type="predicted"/>
<protein>
    <submittedName>
        <fullName evidence="1">24580_t:CDS:1</fullName>
    </submittedName>
</protein>
<accession>A0ACA9MD12</accession>
<comment type="caution">
    <text evidence="1">The sequence shown here is derived from an EMBL/GenBank/DDBJ whole genome shotgun (WGS) entry which is preliminary data.</text>
</comment>
<evidence type="ECO:0000313" key="1">
    <source>
        <dbReference type="EMBL" id="CAG8581756.1"/>
    </source>
</evidence>
<reference evidence="1" key="1">
    <citation type="submission" date="2021-06" db="EMBL/GenBank/DDBJ databases">
        <authorList>
            <person name="Kallberg Y."/>
            <person name="Tangrot J."/>
            <person name="Rosling A."/>
        </authorList>
    </citation>
    <scope>NUCLEOTIDE SEQUENCE</scope>
    <source>
        <strain evidence="1">MA461A</strain>
    </source>
</reference>
<dbReference type="EMBL" id="CAJVQC010007619">
    <property type="protein sequence ID" value="CAG8581756.1"/>
    <property type="molecule type" value="Genomic_DNA"/>
</dbReference>
<gene>
    <name evidence="1" type="ORF">RPERSI_LOCUS5173</name>
</gene>
<dbReference type="Proteomes" id="UP000789920">
    <property type="component" value="Unassembled WGS sequence"/>
</dbReference>
<keyword evidence="2" id="KW-1185">Reference proteome</keyword>
<sequence>MWRDCKGPQKSEPSSILYIRRFVIILSFFILLGSVIVLVLKISKEQPNISTTFISVDNLPAPGTIKLTQVKMTLSGLLSKFMFITASASNSPKFHFEVYMKLGHMTNRNFSNKVTLQNYNLHSSEESNDRCWAVTITNYDGTDNCNNYVTQPEKIDDDNYPFTGYFYPNKSIILHKYEDEKGPYFVFLDIRIVDSNFPKIINDSTQISSFRMIAYDSENDYNIQNKQFDSASHQITPFEQSLYYMNKYTLTKPVPMSPSNTNNITLRVSPSSIIVREEKEQRLWGVVHSGCCGLRKFKEKTKDEIDKDLEQVIKIYKNNSNNQDFQASNQDLPESGQDYQDLRLITTRIEELERFRCFIEMNVIKTKPWKG</sequence>
<organism evidence="1 2">
    <name type="scientific">Racocetra persica</name>
    <dbReference type="NCBI Taxonomy" id="160502"/>
    <lineage>
        <taxon>Eukaryota</taxon>
        <taxon>Fungi</taxon>
        <taxon>Fungi incertae sedis</taxon>
        <taxon>Mucoromycota</taxon>
        <taxon>Glomeromycotina</taxon>
        <taxon>Glomeromycetes</taxon>
        <taxon>Diversisporales</taxon>
        <taxon>Gigasporaceae</taxon>
        <taxon>Racocetra</taxon>
    </lineage>
</organism>